<evidence type="ECO:0000259" key="2">
    <source>
        <dbReference type="Pfam" id="PF14257"/>
    </source>
</evidence>
<reference evidence="3 4" key="1">
    <citation type="submission" date="2020-08" db="EMBL/GenBank/DDBJ databases">
        <title>Genomic Encyclopedia of Type Strains, Phase IV (KMG-IV): sequencing the most valuable type-strain genomes for metagenomic binning, comparative biology and taxonomic classification.</title>
        <authorList>
            <person name="Goeker M."/>
        </authorList>
    </citation>
    <scope>NUCLEOTIDE SEQUENCE [LARGE SCALE GENOMIC DNA]</scope>
    <source>
        <strain evidence="3 4">DSM 27163</strain>
    </source>
</reference>
<keyword evidence="1" id="KW-0812">Transmembrane</keyword>
<dbReference type="AlphaFoldDB" id="A0A7W9B4E9"/>
<evidence type="ECO:0000313" key="3">
    <source>
        <dbReference type="EMBL" id="MBB5706058.1"/>
    </source>
</evidence>
<organism evidence="3 4">
    <name type="scientific">Sphingopyxis panaciterrulae</name>
    <dbReference type="NCBI Taxonomy" id="462372"/>
    <lineage>
        <taxon>Bacteria</taxon>
        <taxon>Pseudomonadati</taxon>
        <taxon>Pseudomonadota</taxon>
        <taxon>Alphaproteobacteria</taxon>
        <taxon>Sphingomonadales</taxon>
        <taxon>Sphingomonadaceae</taxon>
        <taxon>Sphingopyxis</taxon>
    </lineage>
</organism>
<dbReference type="Pfam" id="PF14257">
    <property type="entry name" value="DUF4349"/>
    <property type="match status" value="1"/>
</dbReference>
<keyword evidence="1" id="KW-0472">Membrane</keyword>
<keyword evidence="1" id="KW-1133">Transmembrane helix</keyword>
<feature type="domain" description="DUF4349" evidence="2">
    <location>
        <begin position="72"/>
        <end position="271"/>
    </location>
</feature>
<gene>
    <name evidence="3" type="ORF">FHR21_001402</name>
</gene>
<accession>A0A7W9B4E9</accession>
<evidence type="ECO:0000313" key="4">
    <source>
        <dbReference type="Proteomes" id="UP000537161"/>
    </source>
</evidence>
<comment type="caution">
    <text evidence="3">The sequence shown here is derived from an EMBL/GenBank/DDBJ whole genome shotgun (WGS) entry which is preliminary data.</text>
</comment>
<dbReference type="Proteomes" id="UP000537161">
    <property type="component" value="Unassembled WGS sequence"/>
</dbReference>
<dbReference type="InterPro" id="IPR025645">
    <property type="entry name" value="DUF4349"/>
</dbReference>
<dbReference type="RefSeq" id="WP_184096650.1">
    <property type="nucleotide sequence ID" value="NZ_JACIJH010000003.1"/>
</dbReference>
<keyword evidence="4" id="KW-1185">Reference proteome</keyword>
<sequence>MKNKLLAGAMALALIGCSERRADDAMSDEAPAMAEVAADAAGGPDVAVTAAPGVAFHYAYAFRLDDDRIAGVQETHAAACETLGTARCRITGMTYRLVRENEVEARLEFKLDPAIARKFGRDALASVEKAEGVLAEARISGEDVGTQIDDSQHRSADIGAEIARLEARLKQGGLGDRERTELQQQLAALRERLDSERTLRRSGEAMLATTPMVFDYVGTGGLPGIGYGNPFSDAANMLARSGGLLLSLVLVVGAALLPWALLLALLVLLWRTGPVLKVRSWFAGRGKAAPPPAA</sequence>
<dbReference type="EMBL" id="JACIJH010000003">
    <property type="protein sequence ID" value="MBB5706058.1"/>
    <property type="molecule type" value="Genomic_DNA"/>
</dbReference>
<name>A0A7W9B4E9_9SPHN</name>
<evidence type="ECO:0000256" key="1">
    <source>
        <dbReference type="SAM" id="Phobius"/>
    </source>
</evidence>
<protein>
    <recommendedName>
        <fullName evidence="2">DUF4349 domain-containing protein</fullName>
    </recommendedName>
</protein>
<feature type="transmembrane region" description="Helical" evidence="1">
    <location>
        <begin position="244"/>
        <end position="270"/>
    </location>
</feature>
<proteinExistence type="predicted"/>
<dbReference type="PROSITE" id="PS51257">
    <property type="entry name" value="PROKAR_LIPOPROTEIN"/>
    <property type="match status" value="1"/>
</dbReference>